<dbReference type="Gene3D" id="2.60.120.10">
    <property type="entry name" value="Jelly Rolls"/>
    <property type="match status" value="1"/>
</dbReference>
<proteinExistence type="predicted"/>
<organism evidence="6 7">
    <name type="scientific">Streptomyces yatensis</name>
    <dbReference type="NCBI Taxonomy" id="155177"/>
    <lineage>
        <taxon>Bacteria</taxon>
        <taxon>Bacillati</taxon>
        <taxon>Actinomycetota</taxon>
        <taxon>Actinomycetes</taxon>
        <taxon>Kitasatosporales</taxon>
        <taxon>Streptomycetaceae</taxon>
        <taxon>Streptomyces</taxon>
        <taxon>Streptomyces violaceusniger group</taxon>
    </lineage>
</organism>
<dbReference type="Pfam" id="PF00027">
    <property type="entry name" value="cNMP_binding"/>
    <property type="match status" value="1"/>
</dbReference>
<evidence type="ECO:0000259" key="5">
    <source>
        <dbReference type="PROSITE" id="PS50042"/>
    </source>
</evidence>
<dbReference type="InterPro" id="IPR000595">
    <property type="entry name" value="cNMP-bd_dom"/>
</dbReference>
<evidence type="ECO:0000256" key="1">
    <source>
        <dbReference type="ARBA" id="ARBA00022630"/>
    </source>
</evidence>
<keyword evidence="7" id="KW-1185">Reference proteome</keyword>
<dbReference type="InterPro" id="IPR014710">
    <property type="entry name" value="RmlC-like_jellyroll"/>
</dbReference>
<dbReference type="InterPro" id="IPR050097">
    <property type="entry name" value="Ferredoxin-NADP_redctase_2"/>
</dbReference>
<dbReference type="Pfam" id="PF07992">
    <property type="entry name" value="Pyr_redox_2"/>
    <property type="match status" value="1"/>
</dbReference>
<dbReference type="PROSITE" id="PS50042">
    <property type="entry name" value="CNMP_BINDING_3"/>
    <property type="match status" value="1"/>
</dbReference>
<evidence type="ECO:0000256" key="4">
    <source>
        <dbReference type="SAM" id="MobiDB-lite"/>
    </source>
</evidence>
<protein>
    <submittedName>
        <fullName evidence="6">FAD-dependent oxidoreductase</fullName>
    </submittedName>
</protein>
<keyword evidence="2" id="KW-0560">Oxidoreductase</keyword>
<feature type="region of interest" description="Disordered" evidence="4">
    <location>
        <begin position="1"/>
        <end position="44"/>
    </location>
</feature>
<dbReference type="SMART" id="SM00100">
    <property type="entry name" value="cNMP"/>
    <property type="match status" value="1"/>
</dbReference>
<dbReference type="PANTHER" id="PTHR48105">
    <property type="entry name" value="THIOREDOXIN REDUCTASE 1-RELATED-RELATED"/>
    <property type="match status" value="1"/>
</dbReference>
<gene>
    <name evidence="6" type="ORF">GCM10009680_68440</name>
</gene>
<dbReference type="SUPFAM" id="SSF51206">
    <property type="entry name" value="cAMP-binding domain-like"/>
    <property type="match status" value="1"/>
</dbReference>
<dbReference type="CDD" id="cd00038">
    <property type="entry name" value="CAP_ED"/>
    <property type="match status" value="1"/>
</dbReference>
<dbReference type="Gene3D" id="3.40.30.10">
    <property type="entry name" value="Glutaredoxin"/>
    <property type="match status" value="1"/>
</dbReference>
<feature type="compositionally biased region" description="Low complexity" evidence="4">
    <location>
        <begin position="605"/>
        <end position="614"/>
    </location>
</feature>
<feature type="compositionally biased region" description="Low complexity" evidence="4">
    <location>
        <begin position="585"/>
        <end position="597"/>
    </location>
</feature>
<dbReference type="InterPro" id="IPR018490">
    <property type="entry name" value="cNMP-bd_dom_sf"/>
</dbReference>
<sequence length="638" mass="68168">MMTDEDRSRDAAPEQAVPDDVRERAVPDAAPEQAVPDETPDIHGAYPRLTDEQIAHLSRHGTRRSVVPGEVLIHDGGPPPDFFVVLSGSVAITAHRGTPDEQLLRVHGPGRFLGELSLLQGQVAFYTAHAQEAGEVLALPVDRLKALLARDPCLGNLVLRAYLGRRAQLVGGGVGFRILGSRYSPDTRRLREFAARNRLPHRWIDLETDREAEALLRRVAVSPEDTPIIIWREHHVLRNPDNAELAQLIGLSPPMAPHSHCDLLVVGSGPAGIAAAVYGSSDGLTTTVVDTVAPGGQAGTTSLIENYFGFPAGIPGSELAERGMLQARKFGTQVRIPAEATSLEPGHDHYRVTFADGSETLCRTVVLATGAHYRRLDVPGMDRLERTSVYYAATVYEARQCGAAPVAVVGGGNSAGQASLFLAAWVPRVYLLIRGSYLGANMSRYLVDQIERHPRVSVLLDSELREVRGEDALRTIVVEHRRTGERRTLDACALFVFIGTKPCTDWLTDVLALDDQGFVLTGDEAEARAGHSVREGPGRGCLGLETTLPGVFAAGDVRSGSVKRVASAAGEGAMAIHHVHDRLARTAAAPAHPSADPSAPPTSPAPSGRSAAPGVDPGADPHVSASPAQPRQPRSRST</sequence>
<comment type="caution">
    <text evidence="6">The sequence shown here is derived from an EMBL/GenBank/DDBJ whole genome shotgun (WGS) entry which is preliminary data.</text>
</comment>
<dbReference type="InterPro" id="IPR036188">
    <property type="entry name" value="FAD/NAD-bd_sf"/>
</dbReference>
<evidence type="ECO:0000256" key="2">
    <source>
        <dbReference type="ARBA" id="ARBA00023002"/>
    </source>
</evidence>
<feature type="domain" description="Cyclic nucleotide-binding" evidence="5">
    <location>
        <begin position="45"/>
        <end position="165"/>
    </location>
</feature>
<dbReference type="PRINTS" id="PR00469">
    <property type="entry name" value="PNDRDTASEII"/>
</dbReference>
<reference evidence="6 7" key="1">
    <citation type="journal article" date="2019" name="Int. J. Syst. Evol. Microbiol.">
        <title>The Global Catalogue of Microorganisms (GCM) 10K type strain sequencing project: providing services to taxonomists for standard genome sequencing and annotation.</title>
        <authorList>
            <consortium name="The Broad Institute Genomics Platform"/>
            <consortium name="The Broad Institute Genome Sequencing Center for Infectious Disease"/>
            <person name="Wu L."/>
            <person name="Ma J."/>
        </authorList>
    </citation>
    <scope>NUCLEOTIDE SEQUENCE [LARGE SCALE GENOMIC DNA]</scope>
    <source>
        <strain evidence="6 7">JCM 13244</strain>
    </source>
</reference>
<feature type="compositionally biased region" description="Basic and acidic residues" evidence="4">
    <location>
        <begin position="1"/>
        <end position="12"/>
    </location>
</feature>
<name>A0ABN2J4A1_9ACTN</name>
<accession>A0ABN2J4A1</accession>
<evidence type="ECO:0000256" key="3">
    <source>
        <dbReference type="ARBA" id="ARBA00048132"/>
    </source>
</evidence>
<dbReference type="SUPFAM" id="SSF51905">
    <property type="entry name" value="FAD/NAD(P)-binding domain"/>
    <property type="match status" value="1"/>
</dbReference>
<dbReference type="PRINTS" id="PR00368">
    <property type="entry name" value="FADPNR"/>
</dbReference>
<feature type="region of interest" description="Disordered" evidence="4">
    <location>
        <begin position="585"/>
        <end position="638"/>
    </location>
</feature>
<dbReference type="EMBL" id="BAAALR010000081">
    <property type="protein sequence ID" value="GAA1717426.1"/>
    <property type="molecule type" value="Genomic_DNA"/>
</dbReference>
<dbReference type="Gene3D" id="3.50.50.60">
    <property type="entry name" value="FAD/NAD(P)-binding domain"/>
    <property type="match status" value="2"/>
</dbReference>
<keyword evidence="1" id="KW-0285">Flavoprotein</keyword>
<dbReference type="InterPro" id="IPR023753">
    <property type="entry name" value="FAD/NAD-binding_dom"/>
</dbReference>
<dbReference type="Proteomes" id="UP001499947">
    <property type="component" value="Unassembled WGS sequence"/>
</dbReference>
<evidence type="ECO:0000313" key="6">
    <source>
        <dbReference type="EMBL" id="GAA1717426.1"/>
    </source>
</evidence>
<comment type="catalytic activity">
    <reaction evidence="3">
        <text>[thioredoxin]-dithiol + NADP(+) = [thioredoxin]-disulfide + NADPH + H(+)</text>
        <dbReference type="Rhea" id="RHEA:20345"/>
        <dbReference type="Rhea" id="RHEA-COMP:10698"/>
        <dbReference type="Rhea" id="RHEA-COMP:10700"/>
        <dbReference type="ChEBI" id="CHEBI:15378"/>
        <dbReference type="ChEBI" id="CHEBI:29950"/>
        <dbReference type="ChEBI" id="CHEBI:50058"/>
        <dbReference type="ChEBI" id="CHEBI:57783"/>
        <dbReference type="ChEBI" id="CHEBI:58349"/>
        <dbReference type="EC" id="1.8.1.9"/>
    </reaction>
</comment>
<evidence type="ECO:0000313" key="7">
    <source>
        <dbReference type="Proteomes" id="UP001499947"/>
    </source>
</evidence>